<reference evidence="1" key="1">
    <citation type="journal article" date="2017" name="Nature">
        <title>The sunflower genome provides insights into oil metabolism, flowering and Asterid evolution.</title>
        <authorList>
            <person name="Badouin H."/>
            <person name="Gouzy J."/>
            <person name="Grassa C.J."/>
            <person name="Murat F."/>
            <person name="Staton S.E."/>
            <person name="Cottret L."/>
            <person name="Lelandais-Briere C."/>
            <person name="Owens G.L."/>
            <person name="Carrere S."/>
            <person name="Mayjonade B."/>
            <person name="Legrand L."/>
            <person name="Gill N."/>
            <person name="Kane N.C."/>
            <person name="Bowers J.E."/>
            <person name="Hubner S."/>
            <person name="Bellec A."/>
            <person name="Berard A."/>
            <person name="Berges H."/>
            <person name="Blanchet N."/>
            <person name="Boniface M.C."/>
            <person name="Brunel D."/>
            <person name="Catrice O."/>
            <person name="Chaidir N."/>
            <person name="Claudel C."/>
            <person name="Donnadieu C."/>
            <person name="Faraut T."/>
            <person name="Fievet G."/>
            <person name="Helmstetter N."/>
            <person name="King M."/>
            <person name="Knapp S.J."/>
            <person name="Lai Z."/>
            <person name="Le Paslier M.C."/>
            <person name="Lippi Y."/>
            <person name="Lorenzon L."/>
            <person name="Mandel J.R."/>
            <person name="Marage G."/>
            <person name="Marchand G."/>
            <person name="Marquand E."/>
            <person name="Bret-Mestries E."/>
            <person name="Morien E."/>
            <person name="Nambeesan S."/>
            <person name="Nguyen T."/>
            <person name="Pegot-Espagnet P."/>
            <person name="Pouilly N."/>
            <person name="Raftis F."/>
            <person name="Sallet E."/>
            <person name="Schiex T."/>
            <person name="Thomas J."/>
            <person name="Vandecasteele C."/>
            <person name="Vares D."/>
            <person name="Vear F."/>
            <person name="Vautrin S."/>
            <person name="Crespi M."/>
            <person name="Mangin B."/>
            <person name="Burke J.M."/>
            <person name="Salse J."/>
            <person name="Munos S."/>
            <person name="Vincourt P."/>
            <person name="Rieseberg L.H."/>
            <person name="Langlade N.B."/>
        </authorList>
    </citation>
    <scope>NUCLEOTIDE SEQUENCE</scope>
    <source>
        <tissue evidence="1">Leaves</tissue>
    </source>
</reference>
<dbReference type="AlphaFoldDB" id="A0A9K3H8T8"/>
<dbReference type="EMBL" id="MNCJ02000329">
    <property type="protein sequence ID" value="KAF5770351.1"/>
    <property type="molecule type" value="Genomic_DNA"/>
</dbReference>
<evidence type="ECO:0000313" key="2">
    <source>
        <dbReference type="Proteomes" id="UP000215914"/>
    </source>
</evidence>
<evidence type="ECO:0000313" key="1">
    <source>
        <dbReference type="EMBL" id="KAF5770351.1"/>
    </source>
</evidence>
<name>A0A9K3H8T8_HELAN</name>
<gene>
    <name evidence="1" type="ORF">HanXRQr2_Chr14g0658471</name>
</gene>
<sequence>MNLLFTVHFVIVLLFVFNFCLCRCCHRLLPFLGTVVLLHFQVDSHTWVLDRRWHNASNATYFRFRGVFISELEE</sequence>
<dbReference type="Gramene" id="mRNA:HanXRQr2_Chr14g0658471">
    <property type="protein sequence ID" value="CDS:HanXRQr2_Chr14g0658471.1"/>
    <property type="gene ID" value="HanXRQr2_Chr14g0658471"/>
</dbReference>
<keyword evidence="2" id="KW-1185">Reference proteome</keyword>
<organism evidence="1 2">
    <name type="scientific">Helianthus annuus</name>
    <name type="common">Common sunflower</name>
    <dbReference type="NCBI Taxonomy" id="4232"/>
    <lineage>
        <taxon>Eukaryota</taxon>
        <taxon>Viridiplantae</taxon>
        <taxon>Streptophyta</taxon>
        <taxon>Embryophyta</taxon>
        <taxon>Tracheophyta</taxon>
        <taxon>Spermatophyta</taxon>
        <taxon>Magnoliopsida</taxon>
        <taxon>eudicotyledons</taxon>
        <taxon>Gunneridae</taxon>
        <taxon>Pentapetalae</taxon>
        <taxon>asterids</taxon>
        <taxon>campanulids</taxon>
        <taxon>Asterales</taxon>
        <taxon>Asteraceae</taxon>
        <taxon>Asteroideae</taxon>
        <taxon>Heliantheae alliance</taxon>
        <taxon>Heliantheae</taxon>
        <taxon>Helianthus</taxon>
    </lineage>
</organism>
<reference evidence="1" key="2">
    <citation type="submission" date="2020-06" db="EMBL/GenBank/DDBJ databases">
        <title>Helianthus annuus Genome sequencing and assembly Release 2.</title>
        <authorList>
            <person name="Gouzy J."/>
            <person name="Langlade N."/>
            <person name="Munos S."/>
        </authorList>
    </citation>
    <scope>NUCLEOTIDE SEQUENCE</scope>
    <source>
        <tissue evidence="1">Leaves</tissue>
    </source>
</reference>
<accession>A0A9K3H8T8</accession>
<dbReference type="Proteomes" id="UP000215914">
    <property type="component" value="Unassembled WGS sequence"/>
</dbReference>
<proteinExistence type="predicted"/>
<comment type="caution">
    <text evidence="1">The sequence shown here is derived from an EMBL/GenBank/DDBJ whole genome shotgun (WGS) entry which is preliminary data.</text>
</comment>
<protein>
    <submittedName>
        <fullName evidence="1">Uncharacterized protein</fullName>
    </submittedName>
</protein>